<dbReference type="AlphaFoldDB" id="A0A183F4T1"/>
<dbReference type="EMBL" id="UZAH01001179">
    <property type="protein sequence ID" value="VDO19556.1"/>
    <property type="molecule type" value="Genomic_DNA"/>
</dbReference>
<protein>
    <submittedName>
        <fullName evidence="3">Importin N-terminal domain-containing protein</fullName>
    </submittedName>
</protein>
<accession>A0A183F4T1</accession>
<name>A0A183F4T1_HELPZ</name>
<accession>A0A3P7TEC6</accession>
<keyword evidence="2" id="KW-1185">Reference proteome</keyword>
<evidence type="ECO:0000313" key="1">
    <source>
        <dbReference type="EMBL" id="VDO19556.1"/>
    </source>
</evidence>
<gene>
    <name evidence="1" type="ORF">HPBE_LOCUS1174</name>
</gene>
<evidence type="ECO:0000313" key="2">
    <source>
        <dbReference type="Proteomes" id="UP000050761"/>
    </source>
</evidence>
<dbReference type="Proteomes" id="UP000050761">
    <property type="component" value="Unassembled WGS sequence"/>
</dbReference>
<proteinExistence type="predicted"/>
<reference evidence="1 2" key="1">
    <citation type="submission" date="2018-11" db="EMBL/GenBank/DDBJ databases">
        <authorList>
            <consortium name="Pathogen Informatics"/>
        </authorList>
    </citation>
    <scope>NUCLEOTIDE SEQUENCE [LARGE SCALE GENOMIC DNA]</scope>
</reference>
<organism evidence="2 3">
    <name type="scientific">Heligmosomoides polygyrus</name>
    <name type="common">Parasitic roundworm</name>
    <dbReference type="NCBI Taxonomy" id="6339"/>
    <lineage>
        <taxon>Eukaryota</taxon>
        <taxon>Metazoa</taxon>
        <taxon>Ecdysozoa</taxon>
        <taxon>Nematoda</taxon>
        <taxon>Chromadorea</taxon>
        <taxon>Rhabditida</taxon>
        <taxon>Rhabditina</taxon>
        <taxon>Rhabditomorpha</taxon>
        <taxon>Strongyloidea</taxon>
        <taxon>Heligmosomidae</taxon>
        <taxon>Heligmosomoides</taxon>
    </lineage>
</organism>
<dbReference type="WBParaSite" id="HPBE_0000117301-mRNA-1">
    <property type="protein sequence ID" value="HPBE_0000117301-mRNA-1"/>
    <property type="gene ID" value="HPBE_0000117301"/>
</dbReference>
<reference evidence="3" key="2">
    <citation type="submission" date="2019-09" db="UniProtKB">
        <authorList>
            <consortium name="WormBaseParasite"/>
        </authorList>
    </citation>
    <scope>IDENTIFICATION</scope>
</reference>
<sequence length="119" mass="13586">MKQPAFHWKQSHTLNLIAELNTFGLPSHVSIAISKLLICEDVVSVWEPRGNSAKAQFKKLKDCFFRVKKQLQNTKAGSGNFVSSTLREAHANPRRARQLKVKMMKILTECEEDELYEGI</sequence>
<evidence type="ECO:0000313" key="3">
    <source>
        <dbReference type="WBParaSite" id="HPBE_0000117301-mRNA-1"/>
    </source>
</evidence>